<dbReference type="SUPFAM" id="SSF52540">
    <property type="entry name" value="P-loop containing nucleoside triphosphate hydrolases"/>
    <property type="match status" value="1"/>
</dbReference>
<feature type="region of interest" description="Disordered" evidence="1">
    <location>
        <begin position="220"/>
        <end position="242"/>
    </location>
</feature>
<accession>A0ABR5SI25</accession>
<proteinExistence type="predicted"/>
<organism evidence="3 4">
    <name type="scientific">Candidatus Magnetominusculus xianensis</name>
    <dbReference type="NCBI Taxonomy" id="1748249"/>
    <lineage>
        <taxon>Bacteria</taxon>
        <taxon>Pseudomonadati</taxon>
        <taxon>Nitrospirota</taxon>
        <taxon>Nitrospiria</taxon>
        <taxon>Nitrospirales</taxon>
        <taxon>Nitrospiraceae</taxon>
        <taxon>Candidatus Magnetominusculus</taxon>
    </lineage>
</organism>
<dbReference type="Proteomes" id="UP000060487">
    <property type="component" value="Unassembled WGS sequence"/>
</dbReference>
<evidence type="ECO:0000313" key="3">
    <source>
        <dbReference type="EMBL" id="KWT91876.1"/>
    </source>
</evidence>
<dbReference type="RefSeq" id="WP_085051206.1">
    <property type="nucleotide sequence ID" value="NZ_LNQR01000027.1"/>
</dbReference>
<dbReference type="InterPro" id="IPR027417">
    <property type="entry name" value="P-loop_NTPase"/>
</dbReference>
<name>A0ABR5SI25_9BACT</name>
<dbReference type="Pfam" id="PF01695">
    <property type="entry name" value="IstB_IS21"/>
    <property type="match status" value="1"/>
</dbReference>
<dbReference type="PANTHER" id="PTHR30050">
    <property type="entry name" value="CHROMOSOMAL REPLICATION INITIATOR PROTEIN DNAA"/>
    <property type="match status" value="1"/>
</dbReference>
<evidence type="ECO:0000256" key="1">
    <source>
        <dbReference type="SAM" id="MobiDB-lite"/>
    </source>
</evidence>
<dbReference type="Gene3D" id="3.40.50.300">
    <property type="entry name" value="P-loop containing nucleotide triphosphate hydrolases"/>
    <property type="match status" value="1"/>
</dbReference>
<feature type="domain" description="IstB-like ATP-binding" evidence="2">
    <location>
        <begin position="69"/>
        <end position="225"/>
    </location>
</feature>
<dbReference type="PANTHER" id="PTHR30050:SF4">
    <property type="entry name" value="ATP-BINDING PROTEIN RV3427C IN INSERTION SEQUENCE-RELATED"/>
    <property type="match status" value="1"/>
</dbReference>
<feature type="compositionally biased region" description="Polar residues" evidence="1">
    <location>
        <begin position="220"/>
        <end position="230"/>
    </location>
</feature>
<sequence length="242" mass="26937">MAATDGLALTSRIEAVELERQRVRLKWKNSMRSRITEMMRHCGVPPKFAAEQESSVSSGLWHSVGCVFSGQGLYIFGRPGVGKTHVAALCVRSFILRMEPVFRGETGTVPQEVEYPLFTTAADMLLSVKDSFRQRDFSENDVLKRYSSAPLLVLDDLGGEKVTEWSAKTLYTVINRRYAGVLPVIITSAMNLKELEDRYNAPGSQTGSAMAQRISETSKILSLQAAQKKTASGRKRRTDERV</sequence>
<dbReference type="EMBL" id="LNQR01000027">
    <property type="protein sequence ID" value="KWT91876.1"/>
    <property type="molecule type" value="Genomic_DNA"/>
</dbReference>
<evidence type="ECO:0000313" key="4">
    <source>
        <dbReference type="Proteomes" id="UP000060487"/>
    </source>
</evidence>
<evidence type="ECO:0000259" key="2">
    <source>
        <dbReference type="Pfam" id="PF01695"/>
    </source>
</evidence>
<dbReference type="InterPro" id="IPR002611">
    <property type="entry name" value="IstB_ATP-bd"/>
</dbReference>
<reference evidence="3 4" key="1">
    <citation type="submission" date="2015-11" db="EMBL/GenBank/DDBJ databases">
        <authorList>
            <person name="Lin W."/>
        </authorList>
    </citation>
    <scope>NUCLEOTIDE SEQUENCE [LARGE SCALE GENOMIC DNA]</scope>
    <source>
        <strain evidence="3 4">HCH-1</strain>
    </source>
</reference>
<comment type="caution">
    <text evidence="3">The sequence shown here is derived from an EMBL/GenBank/DDBJ whole genome shotgun (WGS) entry which is preliminary data.</text>
</comment>
<gene>
    <name evidence="3" type="ORF">ASN18_0679</name>
</gene>
<protein>
    <submittedName>
        <fullName evidence="3">DNA replication protein DnaC</fullName>
    </submittedName>
</protein>
<keyword evidence="4" id="KW-1185">Reference proteome</keyword>